<dbReference type="EMBL" id="JACOPV010000003">
    <property type="protein sequence ID" value="MBM5457204.1"/>
    <property type="molecule type" value="Genomic_DNA"/>
</dbReference>
<evidence type="ECO:0000313" key="1">
    <source>
        <dbReference type="EMBL" id="MBM5457204.1"/>
    </source>
</evidence>
<evidence type="ECO:0000313" key="2">
    <source>
        <dbReference type="Proteomes" id="UP000745663"/>
    </source>
</evidence>
<protein>
    <submittedName>
        <fullName evidence="1">Uncharacterized protein</fullName>
    </submittedName>
</protein>
<dbReference type="RefSeq" id="WP_136476191.1">
    <property type="nucleotide sequence ID" value="NZ_JACOPV010000003.1"/>
</dbReference>
<sequence length="85" mass="9155">MTSHGELLRTIRSASFNDEAAAELLLEIRRLGLAPKLSHRLDDIAIHMHHDARALEALYLALSSGRIVFSTGGSADDQDCAASPS</sequence>
<comment type="caution">
    <text evidence="1">The sequence shown here is derived from an EMBL/GenBank/DDBJ whole genome shotgun (WGS) entry which is preliminary data.</text>
</comment>
<dbReference type="Proteomes" id="UP000745663">
    <property type="component" value="Unassembled WGS sequence"/>
</dbReference>
<reference evidence="1 2" key="1">
    <citation type="submission" date="2020-08" db="EMBL/GenBank/DDBJ databases">
        <title>Description of novel Pseudomonas species.</title>
        <authorList>
            <person name="Duman M."/>
            <person name="Mulet M."/>
            <person name="Altun S."/>
            <person name="Saticioglu I.B."/>
            <person name="Lalucat J."/>
            <person name="Garcia-Valdes E."/>
        </authorList>
    </citation>
    <scope>NUCLEOTIDE SEQUENCE [LARGE SCALE GENOMIC DNA]</scope>
    <source>
        <strain evidence="1 2">P66</strain>
    </source>
</reference>
<organism evidence="1 2">
    <name type="scientific">Pseudomonas arcuscaelestis</name>
    <dbReference type="NCBI Taxonomy" id="2710591"/>
    <lineage>
        <taxon>Bacteria</taxon>
        <taxon>Pseudomonadati</taxon>
        <taxon>Pseudomonadota</taxon>
        <taxon>Gammaproteobacteria</taxon>
        <taxon>Pseudomonadales</taxon>
        <taxon>Pseudomonadaceae</taxon>
        <taxon>Pseudomonas</taxon>
    </lineage>
</organism>
<name>A0ABS2BWK7_9PSED</name>
<keyword evidence="2" id="KW-1185">Reference proteome</keyword>
<gene>
    <name evidence="1" type="ORF">H8F21_06415</name>
</gene>
<accession>A0ABS2BWK7</accession>
<proteinExistence type="predicted"/>